<dbReference type="NCBIfam" id="TIGR00044">
    <property type="entry name" value="YggS family pyridoxal phosphate-dependent enzyme"/>
    <property type="match status" value="1"/>
</dbReference>
<evidence type="ECO:0000256" key="1">
    <source>
        <dbReference type="ARBA" id="ARBA00022898"/>
    </source>
</evidence>
<dbReference type="PaxDb" id="584708-Apau_0929"/>
<dbReference type="Pfam" id="PF01168">
    <property type="entry name" value="Ala_racemase_N"/>
    <property type="match status" value="1"/>
</dbReference>
<dbReference type="HOGENOM" id="CLU_059988_1_0_0"/>
<organism evidence="6 7">
    <name type="scientific">Aminomonas paucivorans DSM 12260</name>
    <dbReference type="NCBI Taxonomy" id="584708"/>
    <lineage>
        <taxon>Bacteria</taxon>
        <taxon>Thermotogati</taxon>
        <taxon>Synergistota</taxon>
        <taxon>Synergistia</taxon>
        <taxon>Synergistales</taxon>
        <taxon>Synergistaceae</taxon>
        <taxon>Aminomonas</taxon>
    </lineage>
</organism>
<evidence type="ECO:0000313" key="7">
    <source>
        <dbReference type="Proteomes" id="UP000005096"/>
    </source>
</evidence>
<dbReference type="PIRSF" id="PIRSF004848">
    <property type="entry name" value="YBL036c_PLPDEIII"/>
    <property type="match status" value="1"/>
</dbReference>
<evidence type="ECO:0000313" key="6">
    <source>
        <dbReference type="EMBL" id="EFQ23356.1"/>
    </source>
</evidence>
<proteinExistence type="inferred from homology"/>
<dbReference type="RefSeq" id="WP_006300531.1">
    <property type="nucleotide sequence ID" value="NZ_CM001022.1"/>
</dbReference>
<dbReference type="Proteomes" id="UP000005096">
    <property type="component" value="Chromosome"/>
</dbReference>
<dbReference type="InterPro" id="IPR029066">
    <property type="entry name" value="PLP-binding_barrel"/>
</dbReference>
<feature type="modified residue" description="N6-(pyridoxal phosphate)lysine" evidence="2 3">
    <location>
        <position position="36"/>
    </location>
</feature>
<reference evidence="6 7" key="1">
    <citation type="journal article" date="2010" name="Stand. Genomic Sci.">
        <title>Non-contiguous finished genome sequence of Aminomonas paucivorans type strain (GLU-3).</title>
        <authorList>
            <person name="Pitluck S."/>
            <person name="Yasawong M."/>
            <person name="Held B."/>
            <person name="Lapidus A."/>
            <person name="Nolan M."/>
            <person name="Copeland A."/>
            <person name="Lucas S."/>
            <person name="Del Rio T.G."/>
            <person name="Tice H."/>
            <person name="Cheng J.F."/>
            <person name="Chertkov O."/>
            <person name="Goodwin L."/>
            <person name="Tapia R."/>
            <person name="Han C."/>
            <person name="Liolios K."/>
            <person name="Ivanova N."/>
            <person name="Mavromatis K."/>
            <person name="Ovchinnikova G."/>
            <person name="Pati A."/>
            <person name="Chen A."/>
            <person name="Palaniappan K."/>
            <person name="Land M."/>
            <person name="Hauser L."/>
            <person name="Chang Y.J."/>
            <person name="Jeffries C.D."/>
            <person name="Pukall R."/>
            <person name="Spring S."/>
            <person name="Rohde M."/>
            <person name="Sikorski J."/>
            <person name="Goker M."/>
            <person name="Woyke T."/>
            <person name="Bristow J."/>
            <person name="Eisen J.A."/>
            <person name="Markowitz V."/>
            <person name="Hugenholtz P."/>
            <person name="Kyrpides N.C."/>
            <person name="Klenk H.P."/>
        </authorList>
    </citation>
    <scope>NUCLEOTIDE SEQUENCE [LARGE SCALE GENOMIC DNA]</scope>
    <source>
        <strain evidence="6 7">DSM 12260</strain>
    </source>
</reference>
<dbReference type="InterPro" id="IPR011078">
    <property type="entry name" value="PyrdxlP_homeostasis"/>
</dbReference>
<dbReference type="AlphaFoldDB" id="E3CWA4"/>
<dbReference type="eggNOG" id="COG0325">
    <property type="taxonomic scope" value="Bacteria"/>
</dbReference>
<name>E3CWA4_9BACT</name>
<comment type="similarity">
    <text evidence="2 4">Belongs to the pyridoxal phosphate-binding protein YggS/PROSC family.</text>
</comment>
<dbReference type="GO" id="GO:0030170">
    <property type="term" value="F:pyridoxal phosphate binding"/>
    <property type="evidence" value="ECO:0007669"/>
    <property type="project" value="UniProtKB-UniRule"/>
</dbReference>
<dbReference type="EMBL" id="CM001022">
    <property type="protein sequence ID" value="EFQ23356.1"/>
    <property type="molecule type" value="Genomic_DNA"/>
</dbReference>
<dbReference type="STRING" id="584708.Apau_0929"/>
<evidence type="ECO:0000256" key="4">
    <source>
        <dbReference type="RuleBase" id="RU004514"/>
    </source>
</evidence>
<dbReference type="HAMAP" id="MF_02087">
    <property type="entry name" value="PLP_homeostasis"/>
    <property type="match status" value="1"/>
</dbReference>
<keyword evidence="7" id="KW-1185">Reference proteome</keyword>
<dbReference type="CDD" id="cd00635">
    <property type="entry name" value="PLPDE_III_YBL036c_like"/>
    <property type="match status" value="1"/>
</dbReference>
<gene>
    <name evidence="6" type="ORF">Apau_0929</name>
</gene>
<protein>
    <recommendedName>
        <fullName evidence="2">Pyridoxal phosphate homeostasis protein</fullName>
        <shortName evidence="2">PLP homeostasis protein</shortName>
    </recommendedName>
</protein>
<sequence>MTSVRENVERVRERIARAALRAGRDPSEIRLAAVTKRHPAEAVLQAAACGVDWIAENRVQEAQGKRENCPGVTVPWCLVGHLQRNKVRKALEVFDAIHTVDSQELAVSMERVLEEGQRTGVPVLLEVNVSGEAAKSGVSPEGAEALAETVVSRCSRLRLEGLLAVGPLVDDPEAIRGAFRLLGRIAGDLRRQLGLPLATLSMGMSDDFEIAVEEGSTLVRLGTALFGPRLPV</sequence>
<evidence type="ECO:0000259" key="5">
    <source>
        <dbReference type="Pfam" id="PF01168"/>
    </source>
</evidence>
<accession>E3CWA4</accession>
<dbReference type="Gene3D" id="3.20.20.10">
    <property type="entry name" value="Alanine racemase"/>
    <property type="match status" value="1"/>
</dbReference>
<dbReference type="PANTHER" id="PTHR10146">
    <property type="entry name" value="PROLINE SYNTHETASE CO-TRANSCRIBED BACTERIAL HOMOLOG PROTEIN"/>
    <property type="match status" value="1"/>
</dbReference>
<feature type="domain" description="Alanine racemase N-terminal" evidence="5">
    <location>
        <begin position="9"/>
        <end position="228"/>
    </location>
</feature>
<keyword evidence="1 2" id="KW-0663">Pyridoxal phosphate</keyword>
<dbReference type="PANTHER" id="PTHR10146:SF14">
    <property type="entry name" value="PYRIDOXAL PHOSPHATE HOMEOSTASIS PROTEIN"/>
    <property type="match status" value="1"/>
</dbReference>
<dbReference type="SUPFAM" id="SSF51419">
    <property type="entry name" value="PLP-binding barrel"/>
    <property type="match status" value="1"/>
</dbReference>
<comment type="function">
    <text evidence="2">Pyridoxal 5'-phosphate (PLP)-binding protein, which is involved in PLP homeostasis.</text>
</comment>
<evidence type="ECO:0000256" key="3">
    <source>
        <dbReference type="PIRSR" id="PIRSR004848-1"/>
    </source>
</evidence>
<comment type="cofactor">
    <cofactor evidence="3">
        <name>pyridoxal 5'-phosphate</name>
        <dbReference type="ChEBI" id="CHEBI:597326"/>
    </cofactor>
</comment>
<dbReference type="InterPro" id="IPR001608">
    <property type="entry name" value="Ala_racemase_N"/>
</dbReference>
<evidence type="ECO:0000256" key="2">
    <source>
        <dbReference type="HAMAP-Rule" id="MF_02087"/>
    </source>
</evidence>